<dbReference type="SUPFAM" id="SSF52540">
    <property type="entry name" value="P-loop containing nucleoside triphosphate hydrolases"/>
    <property type="match status" value="1"/>
</dbReference>
<evidence type="ECO:0000256" key="2">
    <source>
        <dbReference type="ARBA" id="ARBA00022448"/>
    </source>
</evidence>
<comment type="caution">
    <text evidence="6">The sequence shown here is derived from an EMBL/GenBank/DDBJ whole genome shotgun (WGS) entry which is preliminary data.</text>
</comment>
<dbReference type="AlphaFoldDB" id="A0A1F8EBT0"/>
<dbReference type="STRING" id="1802660.A2735_01420"/>
<dbReference type="PANTHER" id="PTHR42734">
    <property type="entry name" value="METAL TRANSPORT SYSTEM ATP-BINDING PROTEIN TM_0124-RELATED"/>
    <property type="match status" value="1"/>
</dbReference>
<dbReference type="GO" id="GO:0005524">
    <property type="term" value="F:ATP binding"/>
    <property type="evidence" value="ECO:0007669"/>
    <property type="project" value="UniProtKB-KW"/>
</dbReference>
<comment type="similarity">
    <text evidence="1">Belongs to the ABC transporter superfamily.</text>
</comment>
<evidence type="ECO:0000313" key="6">
    <source>
        <dbReference type="EMBL" id="OGM97799.1"/>
    </source>
</evidence>
<dbReference type="Pfam" id="PF00005">
    <property type="entry name" value="ABC_tran"/>
    <property type="match status" value="1"/>
</dbReference>
<evidence type="ECO:0000256" key="4">
    <source>
        <dbReference type="ARBA" id="ARBA00022840"/>
    </source>
</evidence>
<protein>
    <recommendedName>
        <fullName evidence="5">ABC transporter domain-containing protein</fullName>
    </recommendedName>
</protein>
<evidence type="ECO:0000256" key="3">
    <source>
        <dbReference type="ARBA" id="ARBA00022741"/>
    </source>
</evidence>
<gene>
    <name evidence="6" type="ORF">A2735_01420</name>
</gene>
<organism evidence="6 7">
    <name type="scientific">Candidatus Yanofskybacteria bacterium RIFCSPHIGHO2_01_FULL_41_21</name>
    <dbReference type="NCBI Taxonomy" id="1802660"/>
    <lineage>
        <taxon>Bacteria</taxon>
        <taxon>Candidatus Yanofskyibacteriota</taxon>
    </lineage>
</organism>
<reference evidence="6 7" key="1">
    <citation type="journal article" date="2016" name="Nat. Commun.">
        <title>Thousands of microbial genomes shed light on interconnected biogeochemical processes in an aquifer system.</title>
        <authorList>
            <person name="Anantharaman K."/>
            <person name="Brown C.T."/>
            <person name="Hug L.A."/>
            <person name="Sharon I."/>
            <person name="Castelle C.J."/>
            <person name="Probst A.J."/>
            <person name="Thomas B.C."/>
            <person name="Singh A."/>
            <person name="Wilkins M.J."/>
            <person name="Karaoz U."/>
            <person name="Brodie E.L."/>
            <person name="Williams K.H."/>
            <person name="Hubbard S.S."/>
            <person name="Banfield J.F."/>
        </authorList>
    </citation>
    <scope>NUCLEOTIDE SEQUENCE [LARGE SCALE GENOMIC DNA]</scope>
</reference>
<dbReference type="SMART" id="SM00382">
    <property type="entry name" value="AAA"/>
    <property type="match status" value="1"/>
</dbReference>
<dbReference type="EMBL" id="MGJA01000008">
    <property type="protein sequence ID" value="OGM97799.1"/>
    <property type="molecule type" value="Genomic_DNA"/>
</dbReference>
<dbReference type="InterPro" id="IPR003593">
    <property type="entry name" value="AAA+_ATPase"/>
</dbReference>
<proteinExistence type="inferred from homology"/>
<keyword evidence="2" id="KW-0813">Transport</keyword>
<dbReference type="Gene3D" id="3.40.50.300">
    <property type="entry name" value="P-loop containing nucleotide triphosphate hydrolases"/>
    <property type="match status" value="1"/>
</dbReference>
<dbReference type="PANTHER" id="PTHR42734:SF17">
    <property type="entry name" value="METAL TRANSPORT SYSTEM ATP-BINDING PROTEIN TM_0124-RELATED"/>
    <property type="match status" value="1"/>
</dbReference>
<evidence type="ECO:0000313" key="7">
    <source>
        <dbReference type="Proteomes" id="UP000178520"/>
    </source>
</evidence>
<keyword evidence="3" id="KW-0547">Nucleotide-binding</keyword>
<accession>A0A1F8EBT0</accession>
<feature type="domain" description="ABC transporter" evidence="5">
    <location>
        <begin position="8"/>
        <end position="229"/>
    </location>
</feature>
<dbReference type="InterPro" id="IPR027417">
    <property type="entry name" value="P-loop_NTPase"/>
</dbReference>
<keyword evidence="4" id="KW-0067">ATP-binding</keyword>
<sequence>MELTSSILKVSHLNVTLDGQKILHDISFDLNRDDTVAVVGPNGAGKSVLFRALLGLIPYTGTIVWEKNIKINYIPQRFTIDSDFPLTVREFLNFKTKNHHTILSALRSVGITDEHHINHHLLNQRLGWLSGGQIQRVLIAWAIIDQPDVILFDEPTAGIDVGGEETIYHLIKKLKDEKDLTILIISHDLNVVYKYATTVLCLNKDMVCYGAPTDALDPSALKALYGEATFLTHDHQHK</sequence>
<dbReference type="InterPro" id="IPR050153">
    <property type="entry name" value="Metal_Ion_Import_ABC"/>
</dbReference>
<evidence type="ECO:0000256" key="1">
    <source>
        <dbReference type="ARBA" id="ARBA00005417"/>
    </source>
</evidence>
<dbReference type="Proteomes" id="UP000178520">
    <property type="component" value="Unassembled WGS sequence"/>
</dbReference>
<dbReference type="InterPro" id="IPR003439">
    <property type="entry name" value="ABC_transporter-like_ATP-bd"/>
</dbReference>
<dbReference type="GO" id="GO:0016887">
    <property type="term" value="F:ATP hydrolysis activity"/>
    <property type="evidence" value="ECO:0007669"/>
    <property type="project" value="InterPro"/>
</dbReference>
<name>A0A1F8EBT0_9BACT</name>
<evidence type="ECO:0000259" key="5">
    <source>
        <dbReference type="PROSITE" id="PS50893"/>
    </source>
</evidence>
<dbReference type="PROSITE" id="PS50893">
    <property type="entry name" value="ABC_TRANSPORTER_2"/>
    <property type="match status" value="1"/>
</dbReference>